<evidence type="ECO:0000313" key="1">
    <source>
        <dbReference type="EMBL" id="ETX02423.1"/>
    </source>
</evidence>
<sequence length="177" mass="20302">MEANTPEQQLALTLPVPPSVNHLYATVNGRRVLSRAGRDFKAFVADEVEAWQDREQVSNAAIEAFGRHYLSLTIIFYFSTALRRDLDGGLKIAQDALCEALEVNDNLVTEIRLSKRVDRQHPRIEVLLQTLSSDSDLQESVGQALILQPFPITAKRRRRRRKRQRSLDELATRHNWE</sequence>
<dbReference type="InterPro" id="IPR008822">
    <property type="entry name" value="Endonuclease_RusA-like"/>
</dbReference>
<dbReference type="HOGENOM" id="CLU_1515205_0_0_7"/>
<reference evidence="1 2" key="1">
    <citation type="journal article" date="2014" name="Nature">
        <title>An environmental bacterial taxon with a large and distinct metabolic repertoire.</title>
        <authorList>
            <person name="Wilson M.C."/>
            <person name="Mori T."/>
            <person name="Ruckert C."/>
            <person name="Uria A.R."/>
            <person name="Helf M.J."/>
            <person name="Takada K."/>
            <person name="Gernert C."/>
            <person name="Steffens U.A."/>
            <person name="Heycke N."/>
            <person name="Schmitt S."/>
            <person name="Rinke C."/>
            <person name="Helfrich E.J."/>
            <person name="Brachmann A.O."/>
            <person name="Gurgui C."/>
            <person name="Wakimoto T."/>
            <person name="Kracht M."/>
            <person name="Crusemann M."/>
            <person name="Hentschel U."/>
            <person name="Abe I."/>
            <person name="Matsunaga S."/>
            <person name="Kalinowski J."/>
            <person name="Takeyama H."/>
            <person name="Piel J."/>
        </authorList>
    </citation>
    <scope>NUCLEOTIDE SEQUENCE [LARGE SCALE GENOMIC DNA]</scope>
    <source>
        <strain evidence="2">TSY1</strain>
    </source>
</reference>
<accession>W4LX03</accession>
<dbReference type="Proteomes" id="UP000019141">
    <property type="component" value="Unassembled WGS sequence"/>
</dbReference>
<dbReference type="EMBL" id="AZHW01000145">
    <property type="protein sequence ID" value="ETX02423.1"/>
    <property type="molecule type" value="Genomic_DNA"/>
</dbReference>
<dbReference type="GO" id="GO:0006281">
    <property type="term" value="P:DNA repair"/>
    <property type="evidence" value="ECO:0007669"/>
    <property type="project" value="InterPro"/>
</dbReference>
<organism evidence="1 2">
    <name type="scientific">Entotheonella factor</name>
    <dbReference type="NCBI Taxonomy" id="1429438"/>
    <lineage>
        <taxon>Bacteria</taxon>
        <taxon>Pseudomonadati</taxon>
        <taxon>Nitrospinota/Tectimicrobiota group</taxon>
        <taxon>Candidatus Tectimicrobiota</taxon>
        <taxon>Candidatus Entotheonellia</taxon>
        <taxon>Candidatus Entotheonellales</taxon>
        <taxon>Candidatus Entotheonellaceae</taxon>
        <taxon>Candidatus Entotheonella</taxon>
    </lineage>
</organism>
<keyword evidence="2" id="KW-1185">Reference proteome</keyword>
<dbReference type="InterPro" id="IPR036614">
    <property type="entry name" value="RusA-like_sf"/>
</dbReference>
<dbReference type="Gene3D" id="3.30.1330.70">
    <property type="entry name" value="Holliday junction resolvase RusA"/>
    <property type="match status" value="1"/>
</dbReference>
<dbReference type="GO" id="GO:0006310">
    <property type="term" value="P:DNA recombination"/>
    <property type="evidence" value="ECO:0007669"/>
    <property type="project" value="InterPro"/>
</dbReference>
<comment type="caution">
    <text evidence="1">The sequence shown here is derived from an EMBL/GenBank/DDBJ whole genome shotgun (WGS) entry which is preliminary data.</text>
</comment>
<dbReference type="SUPFAM" id="SSF103084">
    <property type="entry name" value="Holliday junction resolvase RusA"/>
    <property type="match status" value="1"/>
</dbReference>
<name>W4LX03_ENTF1</name>
<gene>
    <name evidence="1" type="ORF">ETSY1_03635</name>
</gene>
<protein>
    <submittedName>
        <fullName evidence="1">Uncharacterized protein</fullName>
    </submittedName>
</protein>
<dbReference type="AlphaFoldDB" id="W4LX03"/>
<proteinExistence type="predicted"/>
<evidence type="ECO:0000313" key="2">
    <source>
        <dbReference type="Proteomes" id="UP000019141"/>
    </source>
</evidence>
<dbReference type="Pfam" id="PF05866">
    <property type="entry name" value="RusA"/>
    <property type="match status" value="1"/>
</dbReference>
<dbReference type="GO" id="GO:0000287">
    <property type="term" value="F:magnesium ion binding"/>
    <property type="evidence" value="ECO:0007669"/>
    <property type="project" value="InterPro"/>
</dbReference>